<feature type="domain" description="Condensation" evidence="1">
    <location>
        <begin position="96"/>
        <end position="302"/>
    </location>
</feature>
<dbReference type="Proteomes" id="UP000320011">
    <property type="component" value="Unassembled WGS sequence"/>
</dbReference>
<dbReference type="Gene3D" id="3.30.559.30">
    <property type="entry name" value="Nonribosomal peptide synthetase, condensation domain"/>
    <property type="match status" value="2"/>
</dbReference>
<dbReference type="GO" id="GO:0003824">
    <property type="term" value="F:catalytic activity"/>
    <property type="evidence" value="ECO:0007669"/>
    <property type="project" value="InterPro"/>
</dbReference>
<dbReference type="InterPro" id="IPR023213">
    <property type="entry name" value="CAT-like_dom_sf"/>
</dbReference>
<comment type="caution">
    <text evidence="2">The sequence shown here is derived from an EMBL/GenBank/DDBJ whole genome shotgun (WGS) entry which is preliminary data.</text>
</comment>
<name>A0A557ZP69_9PSEU</name>
<evidence type="ECO:0000313" key="3">
    <source>
        <dbReference type="Proteomes" id="UP000320011"/>
    </source>
</evidence>
<proteinExistence type="predicted"/>
<dbReference type="AlphaFoldDB" id="A0A557ZP69"/>
<organism evidence="2 3">
    <name type="scientific">Amycolatopsis rhizosphaerae</name>
    <dbReference type="NCBI Taxonomy" id="2053003"/>
    <lineage>
        <taxon>Bacteria</taxon>
        <taxon>Bacillati</taxon>
        <taxon>Actinomycetota</taxon>
        <taxon>Actinomycetes</taxon>
        <taxon>Pseudonocardiales</taxon>
        <taxon>Pseudonocardiaceae</taxon>
        <taxon>Amycolatopsis</taxon>
    </lineage>
</organism>
<feature type="non-terminal residue" evidence="2">
    <location>
        <position position="339"/>
    </location>
</feature>
<dbReference type="GO" id="GO:0005829">
    <property type="term" value="C:cytosol"/>
    <property type="evidence" value="ECO:0007669"/>
    <property type="project" value="TreeGrafter"/>
</dbReference>
<dbReference type="Pfam" id="PF00668">
    <property type="entry name" value="Condensation"/>
    <property type="match status" value="1"/>
</dbReference>
<dbReference type="Gene3D" id="3.30.559.10">
    <property type="entry name" value="Chloramphenicol acetyltransferase-like domain"/>
    <property type="match status" value="1"/>
</dbReference>
<sequence>MVCFNYLGRFDSTLDADAPWRLLPELPGANQDDRQPRPYRLEITALVVDGRLHVRWTHVPALHAPEEITRLAERFQAELVALAEPGVPDALGPLEATYPLSPLQKGMFFHTRYARDSGVYVVQLTFRLDGPVSPTAFRAAWTRLTERHPVLRTSFHQDGNEDPIQRVHRGVSLPWREEDWRGLGDTERESRLSVFLREERARAFDLAQAPLFRLVLVRLGDDAWQFVWTHHHLLLDGWSLPVILRELFTCYEAEASGEPAVLAPVRPFGDYLDWLDDRDSGDAERFWRGVLAGFSAPTPLPLGSGALSDGAGCAELVLPVAVTEALGVLSRRHGVTLGT</sequence>
<reference evidence="2 3" key="1">
    <citation type="submission" date="2019-07" db="EMBL/GenBank/DDBJ databases">
        <authorList>
            <person name="Duangmal K."/>
            <person name="Teo W.F.A."/>
        </authorList>
    </citation>
    <scope>NUCLEOTIDE SEQUENCE [LARGE SCALE GENOMIC DNA]</scope>
    <source>
        <strain evidence="2 3">TBRC 6029</strain>
    </source>
</reference>
<dbReference type="GO" id="GO:0008610">
    <property type="term" value="P:lipid biosynthetic process"/>
    <property type="evidence" value="ECO:0007669"/>
    <property type="project" value="UniProtKB-ARBA"/>
</dbReference>
<dbReference type="GO" id="GO:0031177">
    <property type="term" value="F:phosphopantetheine binding"/>
    <property type="evidence" value="ECO:0007669"/>
    <property type="project" value="TreeGrafter"/>
</dbReference>
<dbReference type="GO" id="GO:0043041">
    <property type="term" value="P:amino acid activation for nonribosomal peptide biosynthetic process"/>
    <property type="evidence" value="ECO:0007669"/>
    <property type="project" value="TreeGrafter"/>
</dbReference>
<dbReference type="PANTHER" id="PTHR45527:SF1">
    <property type="entry name" value="FATTY ACID SYNTHASE"/>
    <property type="match status" value="1"/>
</dbReference>
<dbReference type="InterPro" id="IPR001242">
    <property type="entry name" value="Condensation_dom"/>
</dbReference>
<evidence type="ECO:0000259" key="1">
    <source>
        <dbReference type="Pfam" id="PF00668"/>
    </source>
</evidence>
<accession>A0A557ZP69</accession>
<keyword evidence="3" id="KW-1185">Reference proteome</keyword>
<dbReference type="SUPFAM" id="SSF52777">
    <property type="entry name" value="CoA-dependent acyltransferases"/>
    <property type="match status" value="3"/>
</dbReference>
<reference evidence="2 3" key="2">
    <citation type="submission" date="2019-08" db="EMBL/GenBank/DDBJ databases">
        <title>Amycolatopsis acidicola sp. nov., isolated from peat swamp forest soil.</title>
        <authorList>
            <person name="Srisuk N."/>
        </authorList>
    </citation>
    <scope>NUCLEOTIDE SEQUENCE [LARGE SCALE GENOMIC DNA]</scope>
    <source>
        <strain evidence="2 3">TBRC 6029</strain>
    </source>
</reference>
<gene>
    <name evidence="2" type="ORF">FNH05_37520</name>
</gene>
<dbReference type="PANTHER" id="PTHR45527">
    <property type="entry name" value="NONRIBOSOMAL PEPTIDE SYNTHETASE"/>
    <property type="match status" value="1"/>
</dbReference>
<dbReference type="EMBL" id="VJWX01000866">
    <property type="protein sequence ID" value="TVT13816.1"/>
    <property type="molecule type" value="Genomic_DNA"/>
</dbReference>
<evidence type="ECO:0000313" key="2">
    <source>
        <dbReference type="EMBL" id="TVT13816.1"/>
    </source>
</evidence>
<dbReference type="GO" id="GO:0044550">
    <property type="term" value="P:secondary metabolite biosynthetic process"/>
    <property type="evidence" value="ECO:0007669"/>
    <property type="project" value="TreeGrafter"/>
</dbReference>
<protein>
    <submittedName>
        <fullName evidence="2">Non-ribosomal peptide synthetase</fullName>
    </submittedName>
</protein>